<dbReference type="AlphaFoldDB" id="A0A3B1DF08"/>
<dbReference type="SUPFAM" id="SSF49503">
    <property type="entry name" value="Cupredoxins"/>
    <property type="match status" value="2"/>
</dbReference>
<feature type="domain" description="Plastocyanin-like" evidence="2">
    <location>
        <begin position="236"/>
        <end position="325"/>
    </location>
</feature>
<reference evidence="3" key="1">
    <citation type="submission" date="2018-06" db="EMBL/GenBank/DDBJ databases">
        <authorList>
            <person name="Zhirakovskaya E."/>
        </authorList>
    </citation>
    <scope>NUCLEOTIDE SEQUENCE</scope>
</reference>
<protein>
    <recommendedName>
        <fullName evidence="2">Plastocyanin-like domain-containing protein</fullName>
    </recommendedName>
</protein>
<dbReference type="EMBL" id="UOGK01000536">
    <property type="protein sequence ID" value="VAX41406.1"/>
    <property type="molecule type" value="Genomic_DNA"/>
</dbReference>
<dbReference type="GO" id="GO:0016491">
    <property type="term" value="F:oxidoreductase activity"/>
    <property type="evidence" value="ECO:0007669"/>
    <property type="project" value="InterPro"/>
</dbReference>
<evidence type="ECO:0000313" key="3">
    <source>
        <dbReference type="EMBL" id="VAX41406.1"/>
    </source>
</evidence>
<dbReference type="InterPro" id="IPR011706">
    <property type="entry name" value="Cu-oxidase_C"/>
</dbReference>
<dbReference type="InterPro" id="IPR008972">
    <property type="entry name" value="Cupredoxin"/>
</dbReference>
<organism evidence="3">
    <name type="scientific">hydrothermal vent metagenome</name>
    <dbReference type="NCBI Taxonomy" id="652676"/>
    <lineage>
        <taxon>unclassified sequences</taxon>
        <taxon>metagenomes</taxon>
        <taxon>ecological metagenomes</taxon>
    </lineage>
</organism>
<gene>
    <name evidence="3" type="ORF">MNBD_PLANCTO03-2177</name>
</gene>
<dbReference type="Pfam" id="PF07731">
    <property type="entry name" value="Cu-oxidase_2"/>
    <property type="match status" value="1"/>
</dbReference>
<evidence type="ECO:0000259" key="2">
    <source>
        <dbReference type="Pfam" id="PF07731"/>
    </source>
</evidence>
<proteinExistence type="predicted"/>
<feature type="compositionally biased region" description="Polar residues" evidence="1">
    <location>
        <begin position="8"/>
        <end position="20"/>
    </location>
</feature>
<dbReference type="InterPro" id="IPR006311">
    <property type="entry name" value="TAT_signal"/>
</dbReference>
<feature type="region of interest" description="Disordered" evidence="1">
    <location>
        <begin position="1"/>
        <end position="21"/>
    </location>
</feature>
<dbReference type="Gene3D" id="2.60.40.420">
    <property type="entry name" value="Cupredoxins - blue copper proteins"/>
    <property type="match status" value="1"/>
</dbReference>
<sequence length="336" mass="36238">MDPHEYQNTESTPDGTTNSTGRRRFLKAAAASGIVLPGGAAIAHALELVSTESMAAGPLWEIEAVRVEQTFSDGSTCPFFRYRALGSTPSAGTVPVLSGRRGQTAQLRVHNTLTRGIRPTIVGGTPGPWIGPGEDVTFDLQVPPMGTWMLTDAELGDAAGPMGLGAVIVSRLGAIVSRRSLQSIRPRYDREYVLLYVDSDDRWNTAIDAGGVPDFGVYEPNYHTVNNLTFPDTAGDPGTAIACQVGDRVLLRMCNLGWMRQSVHFHGYHVQIERINNQRQAIYGPKDTIPLPGHSTMEVLLPINQPGIFPVHPHSLTTTTDNGLYIGGQITLIVAS</sequence>
<name>A0A3B1DF08_9ZZZZ</name>
<accession>A0A3B1DF08</accession>
<dbReference type="PROSITE" id="PS51318">
    <property type="entry name" value="TAT"/>
    <property type="match status" value="1"/>
</dbReference>
<evidence type="ECO:0000256" key="1">
    <source>
        <dbReference type="SAM" id="MobiDB-lite"/>
    </source>
</evidence>
<dbReference type="GO" id="GO:0005507">
    <property type="term" value="F:copper ion binding"/>
    <property type="evidence" value="ECO:0007669"/>
    <property type="project" value="InterPro"/>
</dbReference>